<evidence type="ECO:0000313" key="11">
    <source>
        <dbReference type="EMBL" id="CDH58997.1"/>
    </source>
</evidence>
<accession>A0A068SAX6</accession>
<dbReference type="OrthoDB" id="2139606at2759"/>
<evidence type="ECO:0000256" key="9">
    <source>
        <dbReference type="ARBA" id="ARBA00023136"/>
    </source>
</evidence>
<dbReference type="Gene3D" id="3.90.550.50">
    <property type="match status" value="1"/>
</dbReference>
<proteinExistence type="inferred from homology"/>
<feature type="transmembrane region" description="Helical" evidence="10">
    <location>
        <begin position="174"/>
        <end position="194"/>
    </location>
</feature>
<keyword evidence="6" id="KW-0735">Signal-anchor</keyword>
<feature type="transmembrane region" description="Helical" evidence="10">
    <location>
        <begin position="112"/>
        <end position="134"/>
    </location>
</feature>
<dbReference type="PANTHER" id="PTHR11214">
    <property type="entry name" value="BETA-1,3-N-ACETYLGLUCOSAMINYLTRANSFERASE"/>
    <property type="match status" value="1"/>
</dbReference>
<dbReference type="GO" id="GO:0006493">
    <property type="term" value="P:protein O-linked glycosylation"/>
    <property type="evidence" value="ECO:0007669"/>
    <property type="project" value="TreeGrafter"/>
</dbReference>
<evidence type="ECO:0000256" key="6">
    <source>
        <dbReference type="ARBA" id="ARBA00022968"/>
    </source>
</evidence>
<keyword evidence="3" id="KW-0328">Glycosyltransferase</keyword>
<name>A0A068SAX6_9FUNG</name>
<dbReference type="Pfam" id="PF01762">
    <property type="entry name" value="Galactosyl_T"/>
    <property type="match status" value="1"/>
</dbReference>
<dbReference type="GO" id="GO:0000139">
    <property type="term" value="C:Golgi membrane"/>
    <property type="evidence" value="ECO:0007669"/>
    <property type="project" value="UniProtKB-SubCell"/>
</dbReference>
<keyword evidence="8" id="KW-0333">Golgi apparatus</keyword>
<comment type="similarity">
    <text evidence="2">Belongs to the glycosyltransferase 31 family.</text>
</comment>
<evidence type="ECO:0000256" key="10">
    <source>
        <dbReference type="SAM" id="Phobius"/>
    </source>
</evidence>
<feature type="transmembrane region" description="Helical" evidence="10">
    <location>
        <begin position="70"/>
        <end position="92"/>
    </location>
</feature>
<keyword evidence="4" id="KW-0808">Transferase</keyword>
<dbReference type="STRING" id="1263082.A0A068SAX6"/>
<reference evidence="11" key="1">
    <citation type="submission" date="2013-08" db="EMBL/GenBank/DDBJ databases">
        <title>Gene expansion shapes genome architecture in the human pathogen Lichtheimia corymbifera: an evolutionary genomics analysis in the ancient terrestrial Mucorales (Mucoromycotina).</title>
        <authorList>
            <person name="Schwartze V.U."/>
            <person name="Winter S."/>
            <person name="Shelest E."/>
            <person name="Marcet-Houben M."/>
            <person name="Horn F."/>
            <person name="Wehner S."/>
            <person name="Hoffmann K."/>
            <person name="Riege K."/>
            <person name="Sammeth M."/>
            <person name="Nowrousian M."/>
            <person name="Valiante V."/>
            <person name="Linde J."/>
            <person name="Jacobsen I.D."/>
            <person name="Marz M."/>
            <person name="Brakhage A.A."/>
            <person name="Gabaldon T."/>
            <person name="Bocker S."/>
            <person name="Voigt K."/>
        </authorList>
    </citation>
    <scope>NUCLEOTIDE SEQUENCE [LARGE SCALE GENOMIC DNA]</scope>
    <source>
        <strain evidence="11">FSU 9682</strain>
    </source>
</reference>
<dbReference type="EMBL" id="CBTN010000064">
    <property type="protein sequence ID" value="CDH58997.1"/>
    <property type="molecule type" value="Genomic_DNA"/>
</dbReference>
<evidence type="ECO:0000256" key="4">
    <source>
        <dbReference type="ARBA" id="ARBA00022679"/>
    </source>
</evidence>
<keyword evidence="12" id="KW-1185">Reference proteome</keyword>
<evidence type="ECO:0000256" key="2">
    <source>
        <dbReference type="ARBA" id="ARBA00008661"/>
    </source>
</evidence>
<sequence length="565" mass="65596">MKKEFNGLWQYPKEGFLHWHRSFFPVASTRSANPTPISTMATPHGLPSFRQRALSLSSLNVPRRFHLPIILLRLLSLIPAGIGLVQCINRAWTQPQYDETGIFENKSTPLTYCVAILWCVLAGYWSWILTTSMMRRWLYHYEISNALVRLATLTVIHWSVYAFFSSYYGADQPMWQWMTMCFILLVCNVFKILLASNPKYSRKAINHKSTVVRVLVLPLFIVVVFTMLAVLRQVSVLRSNSISHAVNALSSAKMPDNVQKHPEMAEAGIRVMVFVLSAWTPKSLTKRQVFRETTMQLMPENNDNIAYFYRFIMGQPASDKVRETMWPQIQAEMDTHGDVLLLNCSDKYEDLSKKVFSTMEWAEQYEFDYLVKTDDDIFIRWDTITDELLELGVQTRYWQGLSYWNIPPIRDNSNKNSEFDYPLPLFPRYTAGALYIISRDLVHLIARGPRIFVKNEDQNLGVWLFPYQVEPILDARIQQIDVCEEDMIAKHFGDFGDPEAIGGTMYDMLDNLRNGRKMCEGFRTKFCALCYPCQGKVNHWKHWNFDCDPVKGITLLNMPKLTLLE</sequence>
<evidence type="ECO:0000256" key="1">
    <source>
        <dbReference type="ARBA" id="ARBA00004323"/>
    </source>
</evidence>
<dbReference type="GO" id="GO:0034599">
    <property type="term" value="P:cellular response to oxidative stress"/>
    <property type="evidence" value="ECO:0007669"/>
    <property type="project" value="InterPro"/>
</dbReference>
<evidence type="ECO:0000313" key="12">
    <source>
        <dbReference type="Proteomes" id="UP000027586"/>
    </source>
</evidence>
<dbReference type="AlphaFoldDB" id="A0A068SAX6"/>
<evidence type="ECO:0000256" key="5">
    <source>
        <dbReference type="ARBA" id="ARBA00022692"/>
    </source>
</evidence>
<keyword evidence="9 10" id="KW-0472">Membrane</keyword>
<organism evidence="11 12">
    <name type="scientific">Lichtheimia corymbifera JMRC:FSU:9682</name>
    <dbReference type="NCBI Taxonomy" id="1263082"/>
    <lineage>
        <taxon>Eukaryota</taxon>
        <taxon>Fungi</taxon>
        <taxon>Fungi incertae sedis</taxon>
        <taxon>Mucoromycota</taxon>
        <taxon>Mucoromycotina</taxon>
        <taxon>Mucoromycetes</taxon>
        <taxon>Mucorales</taxon>
        <taxon>Lichtheimiaceae</taxon>
        <taxon>Lichtheimia</taxon>
    </lineage>
</organism>
<keyword evidence="7 10" id="KW-1133">Transmembrane helix</keyword>
<comment type="subcellular location">
    <subcellularLocation>
        <location evidence="1">Golgi apparatus membrane</location>
        <topology evidence="1">Single-pass type II membrane protein</topology>
    </subcellularLocation>
</comment>
<evidence type="ECO:0000256" key="7">
    <source>
        <dbReference type="ARBA" id="ARBA00022989"/>
    </source>
</evidence>
<protein>
    <submittedName>
        <fullName evidence="11">Glycosyltransferase family 31 and 32 protein</fullName>
    </submittedName>
</protein>
<dbReference type="GO" id="GO:0016758">
    <property type="term" value="F:hexosyltransferase activity"/>
    <property type="evidence" value="ECO:0007669"/>
    <property type="project" value="InterPro"/>
</dbReference>
<dbReference type="InterPro" id="IPR021100">
    <property type="entry name" value="N-glycosylation_EOS1"/>
</dbReference>
<evidence type="ECO:0000256" key="3">
    <source>
        <dbReference type="ARBA" id="ARBA00022676"/>
    </source>
</evidence>
<feature type="transmembrane region" description="Helical" evidence="10">
    <location>
        <begin position="214"/>
        <end position="231"/>
    </location>
</feature>
<dbReference type="Pfam" id="PF12326">
    <property type="entry name" value="EOS1"/>
    <property type="match status" value="1"/>
</dbReference>
<dbReference type="GO" id="GO:0005789">
    <property type="term" value="C:endoplasmic reticulum membrane"/>
    <property type="evidence" value="ECO:0007669"/>
    <property type="project" value="InterPro"/>
</dbReference>
<gene>
    <name evidence="11" type="ORF">LCOR_09839.1</name>
</gene>
<dbReference type="VEuPathDB" id="FungiDB:LCOR_09839.1"/>
<keyword evidence="5 10" id="KW-0812">Transmembrane</keyword>
<evidence type="ECO:0000256" key="8">
    <source>
        <dbReference type="ARBA" id="ARBA00023034"/>
    </source>
</evidence>
<feature type="transmembrane region" description="Helical" evidence="10">
    <location>
        <begin position="146"/>
        <end position="168"/>
    </location>
</feature>
<dbReference type="Proteomes" id="UP000027586">
    <property type="component" value="Unassembled WGS sequence"/>
</dbReference>
<dbReference type="InterPro" id="IPR002659">
    <property type="entry name" value="Glyco_trans_31"/>
</dbReference>
<dbReference type="PANTHER" id="PTHR11214:SF3">
    <property type="entry name" value="BETA-1,3-GALACTOSYLTRANSFERASE 6"/>
    <property type="match status" value="1"/>
</dbReference>
<comment type="caution">
    <text evidence="11">The sequence shown here is derived from an EMBL/GenBank/DDBJ whole genome shotgun (WGS) entry which is preliminary data.</text>
</comment>